<sequence length="127" mass="14372">MPPGPVQIVHVMLMVIFYHQQPEETKDETPATKPIVGIIYPPPEVRNIVDKTASFVARFAFRLQTESQVAIFYLRFYLIFVTLKDALQSNNNAVKQCTHRNSSKKATIMLHTGRCSISKIFEFSAGA</sequence>
<accession>A0A3B3QLH9</accession>
<dbReference type="SUPFAM" id="SSF109905">
    <property type="entry name" value="Surp module (SWAP domain)"/>
    <property type="match status" value="1"/>
</dbReference>
<dbReference type="InterPro" id="IPR035967">
    <property type="entry name" value="SWAP/Surp_sf"/>
</dbReference>
<dbReference type="GO" id="GO:0003723">
    <property type="term" value="F:RNA binding"/>
    <property type="evidence" value="ECO:0007669"/>
    <property type="project" value="InterPro"/>
</dbReference>
<dbReference type="GO" id="GO:0006396">
    <property type="term" value="P:RNA processing"/>
    <property type="evidence" value="ECO:0007669"/>
    <property type="project" value="InterPro"/>
</dbReference>
<dbReference type="Proteomes" id="UP000261540">
    <property type="component" value="Unplaced"/>
</dbReference>
<evidence type="ECO:0000313" key="1">
    <source>
        <dbReference type="Ensembl" id="ENSPKIP00000006704.1"/>
    </source>
</evidence>
<dbReference type="STRING" id="1676925.ENSPKIP00000006704"/>
<name>A0A3B3QLH9_9TELE</name>
<reference evidence="1" key="2">
    <citation type="submission" date="2025-09" db="UniProtKB">
        <authorList>
            <consortium name="Ensembl"/>
        </authorList>
    </citation>
    <scope>IDENTIFICATION</scope>
</reference>
<evidence type="ECO:0000313" key="2">
    <source>
        <dbReference type="Proteomes" id="UP000261540"/>
    </source>
</evidence>
<keyword evidence="2" id="KW-1185">Reference proteome</keyword>
<dbReference type="AlphaFoldDB" id="A0A3B3QLH9"/>
<protein>
    <submittedName>
        <fullName evidence="1">Uncharacterized protein</fullName>
    </submittedName>
</protein>
<proteinExistence type="predicted"/>
<organism evidence="1 2">
    <name type="scientific">Paramormyrops kingsleyae</name>
    <dbReference type="NCBI Taxonomy" id="1676925"/>
    <lineage>
        <taxon>Eukaryota</taxon>
        <taxon>Metazoa</taxon>
        <taxon>Chordata</taxon>
        <taxon>Craniata</taxon>
        <taxon>Vertebrata</taxon>
        <taxon>Euteleostomi</taxon>
        <taxon>Actinopterygii</taxon>
        <taxon>Neopterygii</taxon>
        <taxon>Teleostei</taxon>
        <taxon>Osteoglossocephala</taxon>
        <taxon>Osteoglossomorpha</taxon>
        <taxon>Osteoglossiformes</taxon>
        <taxon>Mormyridae</taxon>
        <taxon>Paramormyrops</taxon>
    </lineage>
</organism>
<dbReference type="Ensembl" id="ENSPKIT00000030734.1">
    <property type="protein sequence ID" value="ENSPKIP00000006704.1"/>
    <property type="gene ID" value="ENSPKIG00000022872.1"/>
</dbReference>
<reference evidence="1" key="1">
    <citation type="submission" date="2025-08" db="UniProtKB">
        <authorList>
            <consortium name="Ensembl"/>
        </authorList>
    </citation>
    <scope>IDENTIFICATION</scope>
</reference>